<dbReference type="KEGG" id="aste:118507912"/>
<reference evidence="2" key="1">
    <citation type="journal article" date="2014" name="Genome Biol.">
        <title>Genome analysis of a major urban malaria vector mosquito, Anopheles stephensi.</title>
        <authorList>
            <person name="Jiang X."/>
            <person name="Peery A."/>
            <person name="Hall A.B."/>
            <person name="Sharma A."/>
            <person name="Chen X.G."/>
            <person name="Waterhouse R.M."/>
            <person name="Komissarov A."/>
            <person name="Riehle M.M."/>
            <person name="Shouche Y."/>
            <person name="Sharakhova M.V."/>
            <person name="Lawson D."/>
            <person name="Pakpour N."/>
            <person name="Arensburger P."/>
            <person name="Davidson V.L."/>
            <person name="Eiglmeier K."/>
            <person name="Emrich S."/>
            <person name="George P."/>
            <person name="Kennedy R.C."/>
            <person name="Mane S.P."/>
            <person name="Maslen G."/>
            <person name="Oringanje C."/>
            <person name="Qi Y."/>
            <person name="Settlage R."/>
            <person name="Tojo M."/>
            <person name="Tubio J.M."/>
            <person name="Unger M.F."/>
            <person name="Wang B."/>
            <person name="Vernick K.D."/>
            <person name="Ribeiro J.M."/>
            <person name="James A.A."/>
            <person name="Michel K."/>
            <person name="Riehle M.A."/>
            <person name="Luckhart S."/>
            <person name="Sharakhov I.V."/>
            <person name="Tu Z."/>
        </authorList>
    </citation>
    <scope>NUCLEOTIDE SEQUENCE [LARGE SCALE GENOMIC DNA]</scope>
    <source>
        <strain evidence="2">Indian</strain>
    </source>
</reference>
<dbReference type="GO" id="GO:0030170">
    <property type="term" value="F:pyridoxal phosphate binding"/>
    <property type="evidence" value="ECO:0007669"/>
    <property type="project" value="InterPro"/>
</dbReference>
<dbReference type="Pfam" id="PF03476">
    <property type="entry name" value="MOSC_N"/>
    <property type="match status" value="1"/>
</dbReference>
<dbReference type="GO" id="GO:0003824">
    <property type="term" value="F:catalytic activity"/>
    <property type="evidence" value="ECO:0007669"/>
    <property type="project" value="InterPro"/>
</dbReference>
<dbReference type="InterPro" id="IPR011037">
    <property type="entry name" value="Pyrv_Knase-like_insert_dom_sf"/>
</dbReference>
<dbReference type="VEuPathDB" id="VectorBase:ASTEI01179"/>
<sequence length="336" mass="37886">MLSKLVSDFGELPVSQKALLVAAGVGSIALLSAGGYLVKKRIENTPPKQWRKAGELAELYVYPIKSCAPIIMQQVDCADLGPQRNFLRDRIFMVTNPSGAFVTARMKPKMVLIQPRFDERYETMFLTAPGMPELRVDVRNLAAGPAGSSESETGDSVRSTVWGESVPTVDCGNEVARWFSRYLLDKEEGYRLRYYPLPYTSRQRNGSDTGSLQDETSYMLFNEASVTDLNRRLDNKVTVLQFRPNFVVRGPEAYAEDRWRWVRIGEVVFRYEIPCLRCVFTTIDPTSGVAHPDKEPLRTLKQYRQKPEYGESPALGIHLGLRRAGTIKVGDPVYFA</sequence>
<dbReference type="AlphaFoldDB" id="A0A182XY93"/>
<dbReference type="VEuPathDB" id="VectorBase:ASTE007115"/>
<reference evidence="1" key="2">
    <citation type="submission" date="2020-05" db="UniProtKB">
        <authorList>
            <consortium name="EnsemblMetazoa"/>
        </authorList>
    </citation>
    <scope>IDENTIFICATION</scope>
    <source>
        <strain evidence="1">Indian</strain>
    </source>
</reference>
<dbReference type="SUPFAM" id="SSF141673">
    <property type="entry name" value="MOSC N-terminal domain-like"/>
    <property type="match status" value="1"/>
</dbReference>
<evidence type="ECO:0000313" key="2">
    <source>
        <dbReference type="Proteomes" id="UP000076408"/>
    </source>
</evidence>
<proteinExistence type="predicted"/>
<dbReference type="EnsemblMetazoa" id="ASTEI01179-RA">
    <property type="protein sequence ID" value="ASTEI01179-PA"/>
    <property type="gene ID" value="ASTEI01179"/>
</dbReference>
<keyword evidence="2" id="KW-1185">Reference proteome</keyword>
<dbReference type="STRING" id="30069.A0A182XY93"/>
<dbReference type="SUPFAM" id="SSF50800">
    <property type="entry name" value="PK beta-barrel domain-like"/>
    <property type="match status" value="1"/>
</dbReference>
<dbReference type="CTD" id="36014"/>
<dbReference type="PANTHER" id="PTHR14237">
    <property type="entry name" value="MOLYBDOPTERIN COFACTOR SULFURASE MOSC"/>
    <property type="match status" value="1"/>
</dbReference>
<name>A0A182XY93_ANOST</name>
<dbReference type="OrthoDB" id="17255at2759"/>
<dbReference type="OMA" id="WRWVRIG"/>
<evidence type="ECO:0000313" key="1">
    <source>
        <dbReference type="EnsemblMetazoa" id="ASTEI01179-PA"/>
    </source>
</evidence>
<dbReference type="InterPro" id="IPR005302">
    <property type="entry name" value="MoCF_Sase_C"/>
</dbReference>
<dbReference type="GeneID" id="118507912"/>
<accession>A0A182XY93</accession>
<dbReference type="Pfam" id="PF03473">
    <property type="entry name" value="MOSC"/>
    <property type="match status" value="1"/>
</dbReference>
<dbReference type="VEuPathDB" id="VectorBase:ASTEI20_033919"/>
<protein>
    <submittedName>
        <fullName evidence="1">Uncharacterized protein</fullName>
    </submittedName>
</protein>
<dbReference type="PANTHER" id="PTHR14237:SF19">
    <property type="entry name" value="MITOCHONDRIAL AMIDOXIME REDUCING COMPONENT 1"/>
    <property type="match status" value="1"/>
</dbReference>
<dbReference type="GO" id="GO:0030151">
    <property type="term" value="F:molybdenum ion binding"/>
    <property type="evidence" value="ECO:0007669"/>
    <property type="project" value="InterPro"/>
</dbReference>
<dbReference type="PROSITE" id="PS51340">
    <property type="entry name" value="MOSC"/>
    <property type="match status" value="1"/>
</dbReference>
<organism evidence="1 2">
    <name type="scientific">Anopheles stephensi</name>
    <name type="common">Indo-Pakistan malaria mosquito</name>
    <dbReference type="NCBI Taxonomy" id="30069"/>
    <lineage>
        <taxon>Eukaryota</taxon>
        <taxon>Metazoa</taxon>
        <taxon>Ecdysozoa</taxon>
        <taxon>Arthropoda</taxon>
        <taxon>Hexapoda</taxon>
        <taxon>Insecta</taxon>
        <taxon>Pterygota</taxon>
        <taxon>Neoptera</taxon>
        <taxon>Endopterygota</taxon>
        <taxon>Diptera</taxon>
        <taxon>Nematocera</taxon>
        <taxon>Culicoidea</taxon>
        <taxon>Culicidae</taxon>
        <taxon>Anophelinae</taxon>
        <taxon>Anopheles</taxon>
    </lineage>
</organism>
<dbReference type="Proteomes" id="UP000076408">
    <property type="component" value="Unassembled WGS sequence"/>
</dbReference>
<dbReference type="InterPro" id="IPR005303">
    <property type="entry name" value="MOCOS_middle"/>
</dbReference>
<dbReference type="RefSeq" id="XP_035903104.1">
    <property type="nucleotide sequence ID" value="XM_036047211.1"/>
</dbReference>